<keyword evidence="4" id="KW-1185">Reference proteome</keyword>
<evidence type="ECO:0000256" key="1">
    <source>
        <dbReference type="SAM" id="MobiDB-lite"/>
    </source>
</evidence>
<dbReference type="RefSeq" id="WP_337317627.1">
    <property type="nucleotide sequence ID" value="NZ_JBBDGN010000002.1"/>
</dbReference>
<evidence type="ECO:0008006" key="5">
    <source>
        <dbReference type="Google" id="ProtNLM"/>
    </source>
</evidence>
<proteinExistence type="predicted"/>
<keyword evidence="2" id="KW-0812">Transmembrane</keyword>
<feature type="compositionally biased region" description="Pro residues" evidence="1">
    <location>
        <begin position="1"/>
        <end position="23"/>
    </location>
</feature>
<evidence type="ECO:0000313" key="4">
    <source>
        <dbReference type="Proteomes" id="UP001366085"/>
    </source>
</evidence>
<evidence type="ECO:0000256" key="2">
    <source>
        <dbReference type="SAM" id="Phobius"/>
    </source>
</evidence>
<gene>
    <name evidence="3" type="ORF">WDU93_03650</name>
</gene>
<keyword evidence="2" id="KW-1133">Transmembrane helix</keyword>
<accession>A0ABU8LKE2</accession>
<reference evidence="3 4" key="1">
    <citation type="submission" date="2024-02" db="EMBL/GenBank/DDBJ databases">
        <authorList>
            <person name="Saticioglu I.B."/>
        </authorList>
    </citation>
    <scope>NUCLEOTIDE SEQUENCE [LARGE SCALE GENOMIC DNA]</scope>
    <source>
        <strain evidence="3 4">Mu-43</strain>
    </source>
</reference>
<name>A0ABU8LKE2_9MICO</name>
<organism evidence="3 4">
    <name type="scientific">Microbacterium istanbulense</name>
    <dbReference type="NCBI Taxonomy" id="3122049"/>
    <lineage>
        <taxon>Bacteria</taxon>
        <taxon>Bacillati</taxon>
        <taxon>Actinomycetota</taxon>
        <taxon>Actinomycetes</taxon>
        <taxon>Micrococcales</taxon>
        <taxon>Microbacteriaceae</taxon>
        <taxon>Microbacterium</taxon>
    </lineage>
</organism>
<keyword evidence="2" id="KW-0472">Membrane</keyword>
<dbReference type="EMBL" id="JBBDGN010000002">
    <property type="protein sequence ID" value="MEJ1090777.1"/>
    <property type="molecule type" value="Genomic_DNA"/>
</dbReference>
<feature type="transmembrane region" description="Helical" evidence="2">
    <location>
        <begin position="83"/>
        <end position="109"/>
    </location>
</feature>
<feature type="transmembrane region" description="Helical" evidence="2">
    <location>
        <begin position="48"/>
        <end position="71"/>
    </location>
</feature>
<sequence length="134" mass="13097">MTDQPPPPNPGIPSGPPSAPAYQPPSATYPAYGSPAYGAPAPAPSQGLAIAGLVLAFVAAPVGLILSIVAAVKLKKQGAPRGLAIAGIIAGAILTVLGIAALAIAGAFFASIFSVCAEYGPGVWQVNGVTYTCS</sequence>
<comment type="caution">
    <text evidence="3">The sequence shown here is derived from an EMBL/GenBank/DDBJ whole genome shotgun (WGS) entry which is preliminary data.</text>
</comment>
<dbReference type="Proteomes" id="UP001366085">
    <property type="component" value="Unassembled WGS sequence"/>
</dbReference>
<protein>
    <recommendedName>
        <fullName evidence="5">DUF4190 domain-containing protein</fullName>
    </recommendedName>
</protein>
<feature type="region of interest" description="Disordered" evidence="1">
    <location>
        <begin position="1"/>
        <end position="26"/>
    </location>
</feature>
<evidence type="ECO:0000313" key="3">
    <source>
        <dbReference type="EMBL" id="MEJ1090777.1"/>
    </source>
</evidence>